<dbReference type="PATRIC" id="fig|537010.4.peg.3562"/>
<dbReference type="SUPFAM" id="SSF53335">
    <property type="entry name" value="S-adenosyl-L-methionine-dependent methyltransferases"/>
    <property type="match status" value="1"/>
</dbReference>
<sequence>MEGEIFLYQPQHKSKVYYDLLHKNREAQLFLAALRLEVFSYLEDWSSPAELALRTGFNGRNLALLLNALAAAGLLEKRQNDYRNTGVGNEFLHKNSPVYLGESLLFRERMMALDNVEERVRSGPDAGIAARNQGVEVYNFHEAARCGIPEMYTGRVQGLLKAVQKLFGEEQPRKVLDLGGGSGVMLKELVSHYPNSRGVLFEHPSVADLPRQLLREWGLADRISILAGDFNKDDIGKDYDLIIASGIIDFAKDHLDILTAKLGEALAPEGYLYLVSHNVNEDYQEPAECILGWLSSHLDGLDILLTKDTIVAALARHGFKPVLFSPDEGVFTFLQGEFYQRRLDG</sequence>
<dbReference type="InterPro" id="IPR001077">
    <property type="entry name" value="COMT_C"/>
</dbReference>
<keyword evidence="1 6" id="KW-0489">Methyltransferase</keyword>
<dbReference type="Pfam" id="PF08100">
    <property type="entry name" value="Dimerisation"/>
    <property type="match status" value="1"/>
</dbReference>
<feature type="domain" description="O-methyltransferase dimerisation" evidence="5">
    <location>
        <begin position="22"/>
        <end position="93"/>
    </location>
</feature>
<dbReference type="InterPro" id="IPR029063">
    <property type="entry name" value="SAM-dependent_MTases_sf"/>
</dbReference>
<dbReference type="Proteomes" id="UP000004416">
    <property type="component" value="Unassembled WGS sequence"/>
</dbReference>
<dbReference type="InterPro" id="IPR016461">
    <property type="entry name" value="COMT-like"/>
</dbReference>
<protein>
    <submittedName>
        <fullName evidence="6">Methyltransferase domain protein</fullName>
    </submittedName>
</protein>
<evidence type="ECO:0000259" key="4">
    <source>
        <dbReference type="Pfam" id="PF00891"/>
    </source>
</evidence>
<dbReference type="Gene3D" id="3.40.50.150">
    <property type="entry name" value="Vaccinia Virus protein VP39"/>
    <property type="match status" value="1"/>
</dbReference>
<comment type="caution">
    <text evidence="6">The sequence shown here is derived from an EMBL/GenBank/DDBJ whole genome shotgun (WGS) entry which is preliminary data.</text>
</comment>
<organism evidence="6 7">
    <name type="scientific">Desulfitobacterium hafniense DP7</name>
    <dbReference type="NCBI Taxonomy" id="537010"/>
    <lineage>
        <taxon>Bacteria</taxon>
        <taxon>Bacillati</taxon>
        <taxon>Bacillota</taxon>
        <taxon>Clostridia</taxon>
        <taxon>Eubacteriales</taxon>
        <taxon>Desulfitobacteriaceae</taxon>
        <taxon>Desulfitobacterium</taxon>
    </lineage>
</organism>
<keyword evidence="3" id="KW-0949">S-adenosyl-L-methionine</keyword>
<dbReference type="GO" id="GO:0032259">
    <property type="term" value="P:methylation"/>
    <property type="evidence" value="ECO:0007669"/>
    <property type="project" value="UniProtKB-KW"/>
</dbReference>
<evidence type="ECO:0000313" key="6">
    <source>
        <dbReference type="EMBL" id="EHL05458.1"/>
    </source>
</evidence>
<proteinExistence type="predicted"/>
<reference evidence="6 7" key="1">
    <citation type="submission" date="2011-08" db="EMBL/GenBank/DDBJ databases">
        <authorList>
            <person name="Weinstock G."/>
            <person name="Sodergren E."/>
            <person name="Clifton S."/>
            <person name="Fulton L."/>
            <person name="Fulton B."/>
            <person name="Courtney L."/>
            <person name="Fronick C."/>
            <person name="Harrison M."/>
            <person name="Strong C."/>
            <person name="Farmer C."/>
            <person name="Delahaunty K."/>
            <person name="Markovic C."/>
            <person name="Hall O."/>
            <person name="Minx P."/>
            <person name="Tomlinson C."/>
            <person name="Mitreva M."/>
            <person name="Hou S."/>
            <person name="Chen J."/>
            <person name="Wollam A."/>
            <person name="Pepin K.H."/>
            <person name="Johnson M."/>
            <person name="Bhonagiri V."/>
            <person name="Zhang X."/>
            <person name="Suruliraj S."/>
            <person name="Warren W."/>
            <person name="Chinwalla A."/>
            <person name="Mardis E.R."/>
            <person name="Wilson R.K."/>
        </authorList>
    </citation>
    <scope>NUCLEOTIDE SEQUENCE [LARGE SCALE GENOMIC DNA]</scope>
    <source>
        <strain evidence="6 7">DP7</strain>
    </source>
</reference>
<name>G9XS59_DESHA</name>
<dbReference type="InterPro" id="IPR036390">
    <property type="entry name" value="WH_DNA-bd_sf"/>
</dbReference>
<evidence type="ECO:0000256" key="3">
    <source>
        <dbReference type="ARBA" id="ARBA00022691"/>
    </source>
</evidence>
<gene>
    <name evidence="6" type="ORF">HMPREF0322_03808</name>
</gene>
<dbReference type="CDD" id="cd02440">
    <property type="entry name" value="AdoMet_MTases"/>
    <property type="match status" value="1"/>
</dbReference>
<dbReference type="PROSITE" id="PS51683">
    <property type="entry name" value="SAM_OMT_II"/>
    <property type="match status" value="1"/>
</dbReference>
<dbReference type="Gene3D" id="1.10.10.10">
    <property type="entry name" value="Winged helix-like DNA-binding domain superfamily/Winged helix DNA-binding domain"/>
    <property type="match status" value="1"/>
</dbReference>
<dbReference type="HOGENOM" id="CLU_005533_4_3_9"/>
<dbReference type="AlphaFoldDB" id="G9XS59"/>
<evidence type="ECO:0000313" key="7">
    <source>
        <dbReference type="Proteomes" id="UP000004416"/>
    </source>
</evidence>
<evidence type="ECO:0000256" key="2">
    <source>
        <dbReference type="ARBA" id="ARBA00022679"/>
    </source>
</evidence>
<dbReference type="GO" id="GO:0008171">
    <property type="term" value="F:O-methyltransferase activity"/>
    <property type="evidence" value="ECO:0007669"/>
    <property type="project" value="InterPro"/>
</dbReference>
<evidence type="ECO:0000259" key="5">
    <source>
        <dbReference type="Pfam" id="PF08100"/>
    </source>
</evidence>
<feature type="domain" description="O-methyltransferase C-terminal" evidence="4">
    <location>
        <begin position="170"/>
        <end position="287"/>
    </location>
</feature>
<dbReference type="SUPFAM" id="SSF46785">
    <property type="entry name" value="Winged helix' DNA-binding domain"/>
    <property type="match status" value="1"/>
</dbReference>
<dbReference type="InterPro" id="IPR036388">
    <property type="entry name" value="WH-like_DNA-bd_sf"/>
</dbReference>
<dbReference type="InterPro" id="IPR012967">
    <property type="entry name" value="COMT_dimerisation"/>
</dbReference>
<dbReference type="PANTHER" id="PTHR43712">
    <property type="entry name" value="PUTATIVE (AFU_ORTHOLOGUE AFUA_4G14580)-RELATED"/>
    <property type="match status" value="1"/>
</dbReference>
<keyword evidence="2 6" id="KW-0808">Transferase</keyword>
<dbReference type="EMBL" id="AFZX01000097">
    <property type="protein sequence ID" value="EHL05458.1"/>
    <property type="molecule type" value="Genomic_DNA"/>
</dbReference>
<accession>G9XS59</accession>
<dbReference type="PANTHER" id="PTHR43712:SF2">
    <property type="entry name" value="O-METHYLTRANSFERASE CICE"/>
    <property type="match status" value="1"/>
</dbReference>
<dbReference type="Pfam" id="PF00891">
    <property type="entry name" value="Methyltransf_2"/>
    <property type="match status" value="1"/>
</dbReference>
<evidence type="ECO:0000256" key="1">
    <source>
        <dbReference type="ARBA" id="ARBA00022603"/>
    </source>
</evidence>
<dbReference type="GO" id="GO:0046983">
    <property type="term" value="F:protein dimerization activity"/>
    <property type="evidence" value="ECO:0007669"/>
    <property type="project" value="InterPro"/>
</dbReference>